<organism evidence="1 2">
    <name type="scientific">Chondromyces apiculatus DSM 436</name>
    <dbReference type="NCBI Taxonomy" id="1192034"/>
    <lineage>
        <taxon>Bacteria</taxon>
        <taxon>Pseudomonadati</taxon>
        <taxon>Myxococcota</taxon>
        <taxon>Polyangia</taxon>
        <taxon>Polyangiales</taxon>
        <taxon>Polyangiaceae</taxon>
        <taxon>Chondromyces</taxon>
    </lineage>
</organism>
<sequence length="205" mass="22291">MWRSFRARFLPQAVAHVRAGGHAVVVDPTGLAEALLPVDGQGMVTDLGLWALLAIGQQHWERVTAGEAEGLARAVIEESNVSSVLDWCERDGVHEGATRKLQLNCTACAACCHDGDVVLTERDLARFREAGRPDLAGRGFVRRSREGKRTLRMAPGGRCKLLAEDRLCTVYKLRPDNCRAFLMGSEACLAAREETLGLRDGAPLG</sequence>
<dbReference type="STRING" id="1192034.CAP_2259"/>
<accession>A0A017TA35</accession>
<name>A0A017TA35_9BACT</name>
<dbReference type="Proteomes" id="UP000019678">
    <property type="component" value="Unassembled WGS sequence"/>
</dbReference>
<evidence type="ECO:0000313" key="2">
    <source>
        <dbReference type="Proteomes" id="UP000019678"/>
    </source>
</evidence>
<dbReference type="eggNOG" id="COG0727">
    <property type="taxonomic scope" value="Bacteria"/>
</dbReference>
<reference evidence="1 2" key="1">
    <citation type="submission" date="2013-05" db="EMBL/GenBank/DDBJ databases">
        <title>Genome assembly of Chondromyces apiculatus DSM 436.</title>
        <authorList>
            <person name="Sharma G."/>
            <person name="Khatri I."/>
            <person name="Kaur C."/>
            <person name="Mayilraj S."/>
            <person name="Subramanian S."/>
        </authorList>
    </citation>
    <scope>NUCLEOTIDE SEQUENCE [LARGE SCALE GENOMIC DNA]</scope>
    <source>
        <strain evidence="1 2">DSM 436</strain>
    </source>
</reference>
<dbReference type="EMBL" id="ASRX01000018">
    <property type="protein sequence ID" value="EYF06069.1"/>
    <property type="molecule type" value="Genomic_DNA"/>
</dbReference>
<comment type="caution">
    <text evidence="1">The sequence shown here is derived from an EMBL/GenBank/DDBJ whole genome shotgun (WGS) entry which is preliminary data.</text>
</comment>
<dbReference type="Pfam" id="PF03692">
    <property type="entry name" value="CxxCxxCC"/>
    <property type="match status" value="1"/>
</dbReference>
<keyword evidence="2" id="KW-1185">Reference proteome</keyword>
<protein>
    <recommendedName>
        <fullName evidence="3">YkgJ family cysteine cluster protein</fullName>
    </recommendedName>
</protein>
<dbReference type="AlphaFoldDB" id="A0A017TA35"/>
<proteinExistence type="predicted"/>
<gene>
    <name evidence="1" type="ORF">CAP_2259</name>
</gene>
<dbReference type="InterPro" id="IPR005358">
    <property type="entry name" value="Puta_zinc/iron-chelating_dom"/>
</dbReference>
<evidence type="ECO:0008006" key="3">
    <source>
        <dbReference type="Google" id="ProtNLM"/>
    </source>
</evidence>
<evidence type="ECO:0000313" key="1">
    <source>
        <dbReference type="EMBL" id="EYF06069.1"/>
    </source>
</evidence>